<proteinExistence type="predicted"/>
<name>A0A556N3L1_9FLAO</name>
<organism evidence="2 3">
    <name type="scientific">Fluviicola chungangensis</name>
    <dbReference type="NCBI Taxonomy" id="2597671"/>
    <lineage>
        <taxon>Bacteria</taxon>
        <taxon>Pseudomonadati</taxon>
        <taxon>Bacteroidota</taxon>
        <taxon>Flavobacteriia</taxon>
        <taxon>Flavobacteriales</taxon>
        <taxon>Crocinitomicaceae</taxon>
        <taxon>Fluviicola</taxon>
    </lineage>
</organism>
<keyword evidence="3" id="KW-1185">Reference proteome</keyword>
<gene>
    <name evidence="2" type="ORF">FO442_05950</name>
</gene>
<comment type="caution">
    <text evidence="2">The sequence shown here is derived from an EMBL/GenBank/DDBJ whole genome shotgun (WGS) entry which is preliminary data.</text>
</comment>
<dbReference type="Proteomes" id="UP000316008">
    <property type="component" value="Unassembled WGS sequence"/>
</dbReference>
<sequence>MKRRFNWNSRVTVGMIIGLLSPFLCIPLTILIISWAQHYSFSLFWDRFLMDLNVMSKFLSLSIIPNLIWFYVFLNKERYDLARGIIVGSALFLPFIIYVNLIR</sequence>
<keyword evidence="1" id="KW-0812">Transmembrane</keyword>
<evidence type="ECO:0000313" key="2">
    <source>
        <dbReference type="EMBL" id="TSJ46701.1"/>
    </source>
</evidence>
<accession>A0A556N3L1</accession>
<keyword evidence="1" id="KW-0472">Membrane</keyword>
<feature type="transmembrane region" description="Helical" evidence="1">
    <location>
        <begin position="55"/>
        <end position="74"/>
    </location>
</feature>
<dbReference type="AlphaFoldDB" id="A0A556N3L1"/>
<dbReference type="RefSeq" id="WP_144332238.1">
    <property type="nucleotide sequence ID" value="NZ_VLPL01000002.1"/>
</dbReference>
<dbReference type="OrthoDB" id="1362378at2"/>
<reference evidence="2 3" key="1">
    <citation type="submission" date="2019-07" db="EMBL/GenBank/DDBJ databases">
        <authorList>
            <person name="Huq M.A."/>
        </authorList>
    </citation>
    <scope>NUCLEOTIDE SEQUENCE [LARGE SCALE GENOMIC DNA]</scope>
    <source>
        <strain evidence="2 3">MAH-3</strain>
    </source>
</reference>
<evidence type="ECO:0000256" key="1">
    <source>
        <dbReference type="SAM" id="Phobius"/>
    </source>
</evidence>
<protein>
    <submittedName>
        <fullName evidence="2">Uncharacterized protein</fullName>
    </submittedName>
</protein>
<feature type="transmembrane region" description="Helical" evidence="1">
    <location>
        <begin position="12"/>
        <end position="35"/>
    </location>
</feature>
<feature type="transmembrane region" description="Helical" evidence="1">
    <location>
        <begin position="81"/>
        <end position="101"/>
    </location>
</feature>
<dbReference type="EMBL" id="VLPL01000002">
    <property type="protein sequence ID" value="TSJ46701.1"/>
    <property type="molecule type" value="Genomic_DNA"/>
</dbReference>
<evidence type="ECO:0000313" key="3">
    <source>
        <dbReference type="Proteomes" id="UP000316008"/>
    </source>
</evidence>
<keyword evidence="1" id="KW-1133">Transmembrane helix</keyword>